<dbReference type="Proteomes" id="UP000318821">
    <property type="component" value="Unassembled WGS sequence"/>
</dbReference>
<sequence length="646" mass="70352">MGGRPTATPFRVFGSPYTLSLHQHVTYLRLKQLPFRVYCRSFTTTLLYSLYFRARSVFCTLTPSGASPLQVWQLAEAAELDEDVEAIARTAKGEVSYTGKDNYGRCGALHASGAATAAPRTQRILVRKETHPQLHLASWCVVVYTCWWLAKTGAMFRYIRGDALDVLEGYVRYFFPIPGIGFARAMAPRFREAMKQLVSATGASEVTAPFMEDHFQRFCAALEAHLREHPNEHFLLGTPHPTLADVTLGAAFSSLFLMDDPPSSMLADKFPCVTEYVERVTGWRGATFVGTTDDAALTTEDASVGSAAPNADTISNSVATSTADRNTDYPDTVPESLGPCFELIAEVLPFLMSQCASFNAFMAGDGVRTLRREPLEGEWKGCTGYLMPQLANVRSLMIVDDNISSVQARSQDLEIAFLAAREVLDDSLLDFGRREDGSHGASPHDVNARGVNEPAAHTSAAAASVVAQNTAASAYRDADDSQHLVQPVREGAAVNGAATRTEESEPKRRAAEEGSAAQFRQQLDPRTMRAEEADFYRAYTAATRHNVVGTAASLCDVVPPARQASSACSTAVVVRGSVKEHLQTLYAMLAKMSCPQYTLTSLHHGRRIYVAVIPECEVSKVRKARQEVAKKSTAASLDMECVTQSG</sequence>
<feature type="region of interest" description="Disordered" evidence="1">
    <location>
        <begin position="304"/>
        <end position="331"/>
    </location>
</feature>
<reference evidence="2" key="3">
    <citation type="submission" date="2020-06" db="EMBL/GenBank/DDBJ databases">
        <authorList>
            <person name="Camacho E."/>
            <person name="Gonzalez-de la Fuente S."/>
            <person name="Rastrojo A."/>
            <person name="Peiro-Pastor R."/>
            <person name="Solana JC."/>
            <person name="Tabera L."/>
            <person name="Gamarro F."/>
            <person name="Carrasco-Ramiro F."/>
            <person name="Requena JM."/>
            <person name="Aguado B."/>
        </authorList>
    </citation>
    <scope>NUCLEOTIDE SEQUENCE</scope>
</reference>
<evidence type="ECO:0000313" key="2">
    <source>
        <dbReference type="EMBL" id="CAC5435134.1"/>
    </source>
</evidence>
<accession>A0A504XM64</accession>
<dbReference type="GO" id="GO:0016740">
    <property type="term" value="F:transferase activity"/>
    <property type="evidence" value="ECO:0007669"/>
    <property type="project" value="UniProtKB-KW"/>
</dbReference>
<name>A0A504XM64_LEIDO</name>
<dbReference type="EMBL" id="RHLD01000001">
    <property type="protein sequence ID" value="TPP49623.1"/>
    <property type="molecule type" value="Genomic_DNA"/>
</dbReference>
<protein>
    <submittedName>
        <fullName evidence="3">Glutathione S-transferase, C-terminal domain family protein</fullName>
    </submittedName>
    <submittedName>
        <fullName evidence="2">Glutathione_S-transferase_C-inal_domain_containin g_protein_putative/Pfam:PF13410</fullName>
    </submittedName>
</protein>
<dbReference type="Proteomes" id="UP000601710">
    <property type="component" value="Chromosome 36"/>
</dbReference>
<evidence type="ECO:0000313" key="4">
    <source>
        <dbReference type="Proteomes" id="UP000318821"/>
    </source>
</evidence>
<dbReference type="AlphaFoldDB" id="A0A504XM64"/>
<keyword evidence="3" id="KW-0808">Transferase</keyword>
<dbReference type="EMBL" id="LR812656">
    <property type="protein sequence ID" value="CAC5435134.1"/>
    <property type="molecule type" value="Genomic_DNA"/>
</dbReference>
<proteinExistence type="predicted"/>
<dbReference type="VEuPathDB" id="TriTrypDB:LDHU3_36.7380"/>
<feature type="compositionally biased region" description="Polar residues" evidence="1">
    <location>
        <begin position="312"/>
        <end position="324"/>
    </location>
</feature>
<feature type="region of interest" description="Disordered" evidence="1">
    <location>
        <begin position="477"/>
        <end position="519"/>
    </location>
</feature>
<dbReference type="CDD" id="cd00299">
    <property type="entry name" value="GST_C_family"/>
    <property type="match status" value="1"/>
</dbReference>
<feature type="compositionally biased region" description="Basic and acidic residues" evidence="1">
    <location>
        <begin position="500"/>
        <end position="512"/>
    </location>
</feature>
<reference evidence="4" key="1">
    <citation type="submission" date="2019-02" db="EMBL/GenBank/DDBJ databases">
        <title>FDA dAtabase for Regulatory Grade micrObial Sequences (FDA-ARGOS): Supporting development and validation of Infectious Disease Dx tests.</title>
        <authorList>
            <person name="Duncan R."/>
            <person name="Fisher C."/>
            <person name="Tallon L."/>
            <person name="Sadzewicz L."/>
            <person name="Sengamalay N."/>
            <person name="Ott S."/>
            <person name="Godinez A."/>
            <person name="Nagaraj S."/>
            <person name="Vavikolanu K."/>
            <person name="Vyas G."/>
            <person name="Nadendla S."/>
            <person name="Aluvathingal J."/>
            <person name="Sichtig H."/>
        </authorList>
    </citation>
    <scope>NUCLEOTIDE SEQUENCE [LARGE SCALE GENOMIC DNA]</scope>
    <source>
        <strain evidence="4">FDAARGOS_360</strain>
    </source>
</reference>
<dbReference type="Gene3D" id="1.20.1050.10">
    <property type="match status" value="1"/>
</dbReference>
<gene>
    <name evidence="3" type="ORF">CGC20_19500</name>
    <name evidence="2" type="ORF">LDHU3_36.7380</name>
</gene>
<organism evidence="3 4">
    <name type="scientific">Leishmania donovani</name>
    <dbReference type="NCBI Taxonomy" id="5661"/>
    <lineage>
        <taxon>Eukaryota</taxon>
        <taxon>Discoba</taxon>
        <taxon>Euglenozoa</taxon>
        <taxon>Kinetoplastea</taxon>
        <taxon>Metakinetoplastina</taxon>
        <taxon>Trypanosomatida</taxon>
        <taxon>Trypanosomatidae</taxon>
        <taxon>Leishmaniinae</taxon>
        <taxon>Leishmania</taxon>
    </lineage>
</organism>
<evidence type="ECO:0000256" key="1">
    <source>
        <dbReference type="SAM" id="MobiDB-lite"/>
    </source>
</evidence>
<dbReference type="VEuPathDB" id="TriTrypDB:LdCL_360062800"/>
<dbReference type="SUPFAM" id="SSF47616">
    <property type="entry name" value="GST C-terminal domain-like"/>
    <property type="match status" value="1"/>
</dbReference>
<dbReference type="Pfam" id="PF13410">
    <property type="entry name" value="GST_C_2"/>
    <property type="match status" value="1"/>
</dbReference>
<dbReference type="VEuPathDB" id="TriTrypDB:LdBPK_365550.1"/>
<dbReference type="InterPro" id="IPR036282">
    <property type="entry name" value="Glutathione-S-Trfase_C_sf"/>
</dbReference>
<reference evidence="3" key="2">
    <citation type="submission" date="2019-02" db="EMBL/GenBank/DDBJ databases">
        <title>FDA dAtabase for Regulatory Grade micrObial Sequences (FDA-ARGOS): Supporting development and validation of Infectious Disease Dx tests.</title>
        <authorList>
            <person name="Duncan R."/>
            <person name="Fisher C."/>
            <person name="Tallon L.J."/>
            <person name="Sadzewicz L."/>
            <person name="Sengamalay N."/>
            <person name="Ott S."/>
            <person name="Godinez A."/>
            <person name="Nagaraj S."/>
            <person name="Nadendla S."/>
            <person name="Sichtig H."/>
        </authorList>
    </citation>
    <scope>NUCLEOTIDE SEQUENCE</scope>
    <source>
        <strain evidence="3">FDAARGOS_360</strain>
    </source>
</reference>
<evidence type="ECO:0000313" key="3">
    <source>
        <dbReference type="EMBL" id="TPP49623.1"/>
    </source>
</evidence>